<dbReference type="Proteomes" id="UP001164929">
    <property type="component" value="Chromosome 16"/>
</dbReference>
<organism evidence="1 2">
    <name type="scientific">Populus alba x Populus x berolinensis</name>
    <dbReference type="NCBI Taxonomy" id="444605"/>
    <lineage>
        <taxon>Eukaryota</taxon>
        <taxon>Viridiplantae</taxon>
        <taxon>Streptophyta</taxon>
        <taxon>Embryophyta</taxon>
        <taxon>Tracheophyta</taxon>
        <taxon>Spermatophyta</taxon>
        <taxon>Magnoliopsida</taxon>
        <taxon>eudicotyledons</taxon>
        <taxon>Gunneridae</taxon>
        <taxon>Pentapetalae</taxon>
        <taxon>rosids</taxon>
        <taxon>fabids</taxon>
        <taxon>Malpighiales</taxon>
        <taxon>Salicaceae</taxon>
        <taxon>Saliceae</taxon>
        <taxon>Populus</taxon>
    </lineage>
</organism>
<dbReference type="SUPFAM" id="SSF50978">
    <property type="entry name" value="WD40 repeat-like"/>
    <property type="match status" value="1"/>
</dbReference>
<evidence type="ECO:0000313" key="1">
    <source>
        <dbReference type="EMBL" id="KAJ6967975.1"/>
    </source>
</evidence>
<dbReference type="EMBL" id="JAQIZT010000016">
    <property type="protein sequence ID" value="KAJ6967975.1"/>
    <property type="molecule type" value="Genomic_DNA"/>
</dbReference>
<gene>
    <name evidence="1" type="ORF">NC653_036036</name>
</gene>
<name>A0AAD6LJ45_9ROSI</name>
<dbReference type="AlphaFoldDB" id="A0AAD6LJ45"/>
<evidence type="ECO:0000313" key="2">
    <source>
        <dbReference type="Proteomes" id="UP001164929"/>
    </source>
</evidence>
<protein>
    <submittedName>
        <fullName evidence="1">Uncharacterized protein</fullName>
    </submittedName>
</protein>
<comment type="caution">
    <text evidence="1">The sequence shown here is derived from an EMBL/GenBank/DDBJ whole genome shotgun (WGS) entry which is preliminary data.</text>
</comment>
<reference evidence="1 2" key="1">
    <citation type="journal article" date="2023" name="Mol. Ecol. Resour.">
        <title>Chromosome-level genome assembly of a triploid poplar Populus alba 'Berolinensis'.</title>
        <authorList>
            <person name="Chen S."/>
            <person name="Yu Y."/>
            <person name="Wang X."/>
            <person name="Wang S."/>
            <person name="Zhang T."/>
            <person name="Zhou Y."/>
            <person name="He R."/>
            <person name="Meng N."/>
            <person name="Wang Y."/>
            <person name="Liu W."/>
            <person name="Liu Z."/>
            <person name="Liu J."/>
            <person name="Guo Q."/>
            <person name="Huang H."/>
            <person name="Sederoff R.R."/>
            <person name="Wang G."/>
            <person name="Qu G."/>
            <person name="Chen S."/>
        </authorList>
    </citation>
    <scope>NUCLEOTIDE SEQUENCE [LARGE SCALE GENOMIC DNA]</scope>
    <source>
        <strain evidence="1">SC-2020</strain>
    </source>
</reference>
<sequence length="141" mass="15775">MALEGHVKPVLRITFHPLAIMQQLAVKIIFAGYHTSPLKSCIPSLSPRRLLAGHIIVWSGRYFKPVKTLSAHEAKVTSLNINAGSFPNLDKGLERAAINRIVLTLPERKKNMDIILQLSHMIEPSSLYTSRSNNKHAMEVE</sequence>
<keyword evidence="2" id="KW-1185">Reference proteome</keyword>
<dbReference type="InterPro" id="IPR036322">
    <property type="entry name" value="WD40_repeat_dom_sf"/>
</dbReference>
<proteinExistence type="predicted"/>
<accession>A0AAD6LJ45</accession>